<accession>A0A4R2KSL5</accession>
<gene>
    <name evidence="2" type="ORF">EV655_101173</name>
</gene>
<evidence type="ECO:0000256" key="1">
    <source>
        <dbReference type="SAM" id="MobiDB-lite"/>
    </source>
</evidence>
<dbReference type="AlphaFoldDB" id="A0A4R2KSL5"/>
<evidence type="ECO:0000313" key="2">
    <source>
        <dbReference type="EMBL" id="TCO74016.1"/>
    </source>
</evidence>
<reference evidence="2 3" key="1">
    <citation type="submission" date="2019-03" db="EMBL/GenBank/DDBJ databases">
        <title>Genomic Encyclopedia of Type Strains, Phase IV (KMG-IV): sequencing the most valuable type-strain genomes for metagenomic binning, comparative biology and taxonomic classification.</title>
        <authorList>
            <person name="Goeker M."/>
        </authorList>
    </citation>
    <scope>NUCLEOTIDE SEQUENCE [LARGE SCALE GENOMIC DNA]</scope>
    <source>
        <strain evidence="2 3">DSM 4868</strain>
    </source>
</reference>
<evidence type="ECO:0000313" key="3">
    <source>
        <dbReference type="Proteomes" id="UP000295142"/>
    </source>
</evidence>
<feature type="compositionally biased region" description="Pro residues" evidence="1">
    <location>
        <begin position="266"/>
        <end position="281"/>
    </location>
</feature>
<dbReference type="InterPro" id="IPR027417">
    <property type="entry name" value="P-loop_NTPase"/>
</dbReference>
<keyword evidence="3" id="KW-1185">Reference proteome</keyword>
<dbReference type="Proteomes" id="UP000295142">
    <property type="component" value="Unassembled WGS sequence"/>
</dbReference>
<dbReference type="OrthoDB" id="7647819at2"/>
<proteinExistence type="predicted"/>
<dbReference type="SUPFAM" id="SSF52540">
    <property type="entry name" value="P-loop containing nucleoside triphosphate hydrolases"/>
    <property type="match status" value="1"/>
</dbReference>
<name>A0A4R2KSL5_9RHOB</name>
<feature type="region of interest" description="Disordered" evidence="1">
    <location>
        <begin position="248"/>
        <end position="283"/>
    </location>
</feature>
<dbReference type="Gene3D" id="3.40.50.300">
    <property type="entry name" value="P-loop containing nucleotide triphosphate hydrolases"/>
    <property type="match status" value="1"/>
</dbReference>
<dbReference type="EMBL" id="SLWW01000001">
    <property type="protein sequence ID" value="TCO74016.1"/>
    <property type="molecule type" value="Genomic_DNA"/>
</dbReference>
<sequence length="384" mass="40669">MNAIFERDTLARLDRAVASGHLPERVRAHGQRLLDRLRKPVRLVVTGPAGSGKSDLVHLLAGDRGPATRPSRGGPPVETLSTLLGNLVVVDLDLPAAADAIGRAVAIEETAPDILLWCTQGFTHDEAKVWSRVPDNLKDHAFLVLTKADDLMRLGVLDERLDDLRDVVEVEFHSLLPIATRQAAAAREGNRVVDAALHARSGAAALFEALDRMIEQGRSADLDAASLFLRRHDLPSDAILAEPAEAVAAKVPQPEPDLSQRAQAPAPLPQSHPTPPAPPVPQAEVAVSAQALHLLDACRGDFPDEIGANDPAAVSALLSLCARTAESLSEIVEGAGVAGDLAEDVLEANEMLLLLGLEGDENAAADAVTLLLQLRRGFDARLAA</sequence>
<organism evidence="2 3">
    <name type="scientific">Rhodovulum euryhalinum</name>
    <dbReference type="NCBI Taxonomy" id="35805"/>
    <lineage>
        <taxon>Bacteria</taxon>
        <taxon>Pseudomonadati</taxon>
        <taxon>Pseudomonadota</taxon>
        <taxon>Alphaproteobacteria</taxon>
        <taxon>Rhodobacterales</taxon>
        <taxon>Paracoccaceae</taxon>
        <taxon>Rhodovulum</taxon>
    </lineage>
</organism>
<dbReference type="RefSeq" id="WP_132540344.1">
    <property type="nucleotide sequence ID" value="NZ_SLWW01000001.1"/>
</dbReference>
<comment type="caution">
    <text evidence="2">The sequence shown here is derived from an EMBL/GenBank/DDBJ whole genome shotgun (WGS) entry which is preliminary data.</text>
</comment>
<evidence type="ECO:0008006" key="4">
    <source>
        <dbReference type="Google" id="ProtNLM"/>
    </source>
</evidence>
<protein>
    <recommendedName>
        <fullName evidence="4">Dynamin family protein</fullName>
    </recommendedName>
</protein>